<comment type="subcellular location">
    <subcellularLocation>
        <location evidence="4">Cytoplasm</location>
    </subcellularLocation>
</comment>
<evidence type="ECO:0000256" key="4">
    <source>
        <dbReference type="HAMAP-Rule" id="MF_01185"/>
    </source>
</evidence>
<comment type="similarity">
    <text evidence="4">Belongs to the FliW family.</text>
</comment>
<keyword evidence="4" id="KW-0143">Chaperone</keyword>
<dbReference type="Pfam" id="PF02623">
    <property type="entry name" value="FliW"/>
    <property type="match status" value="1"/>
</dbReference>
<evidence type="ECO:0000313" key="5">
    <source>
        <dbReference type="EMBL" id="BBD07904.1"/>
    </source>
</evidence>
<proteinExistence type="inferred from homology"/>
<evidence type="ECO:0000256" key="2">
    <source>
        <dbReference type="ARBA" id="ARBA00022795"/>
    </source>
</evidence>
<dbReference type="PANTHER" id="PTHR39190:SF1">
    <property type="entry name" value="FLAGELLAR ASSEMBLY FACTOR FLIW"/>
    <property type="match status" value="1"/>
</dbReference>
<keyword evidence="6" id="KW-1185">Reference proteome</keyword>
<keyword evidence="3 4" id="KW-0810">Translation regulation</keyword>
<dbReference type="PANTHER" id="PTHR39190">
    <property type="entry name" value="FLAGELLAR ASSEMBLY FACTOR FLIW"/>
    <property type="match status" value="1"/>
</dbReference>
<sequence>MAQEIERTVKTRLGSLAVDMNRVIRFPRGIIGFEDCKEFTLLQLKEDSPFLILQSMTRPDLGLMVADPYTFLPDYNVKIGSAEQKILKLDNIRQIAILVTVTIPPGRPEETSLNLMGPIIVNSRSRVGLQVPQVDTKYPNRFLVSDRENEAAEALNEIQDAGSGKLAGSEVGAAAK</sequence>
<dbReference type="AlphaFoldDB" id="A0A2Z6AXC3"/>
<dbReference type="NCBIfam" id="NF009793">
    <property type="entry name" value="PRK13285.1-1"/>
    <property type="match status" value="1"/>
</dbReference>
<protein>
    <recommendedName>
        <fullName evidence="4">Flagellar assembly factor FliW</fullName>
    </recommendedName>
</protein>
<evidence type="ECO:0000256" key="1">
    <source>
        <dbReference type="ARBA" id="ARBA00022490"/>
    </source>
</evidence>
<dbReference type="EMBL" id="AP017378">
    <property type="protein sequence ID" value="BBD07904.1"/>
    <property type="molecule type" value="Genomic_DNA"/>
</dbReference>
<organism evidence="5 6">
    <name type="scientific">Desulfovibrio ferrophilus</name>
    <dbReference type="NCBI Taxonomy" id="241368"/>
    <lineage>
        <taxon>Bacteria</taxon>
        <taxon>Pseudomonadati</taxon>
        <taxon>Thermodesulfobacteriota</taxon>
        <taxon>Desulfovibrionia</taxon>
        <taxon>Desulfovibrionales</taxon>
        <taxon>Desulfovibrionaceae</taxon>
        <taxon>Desulfovibrio</taxon>
    </lineage>
</organism>
<dbReference type="HAMAP" id="MF_01185">
    <property type="entry name" value="FliW"/>
    <property type="match status" value="1"/>
</dbReference>
<dbReference type="GO" id="GO:0044780">
    <property type="term" value="P:bacterial-type flagellum assembly"/>
    <property type="evidence" value="ECO:0007669"/>
    <property type="project" value="UniProtKB-UniRule"/>
</dbReference>
<dbReference type="Gene3D" id="2.30.290.10">
    <property type="entry name" value="BH3618-like"/>
    <property type="match status" value="1"/>
</dbReference>
<evidence type="ECO:0000256" key="3">
    <source>
        <dbReference type="ARBA" id="ARBA00022845"/>
    </source>
</evidence>
<keyword evidence="1 4" id="KW-0963">Cytoplasm</keyword>
<dbReference type="SUPFAM" id="SSF141457">
    <property type="entry name" value="BH3618-like"/>
    <property type="match status" value="1"/>
</dbReference>
<evidence type="ECO:0000313" key="6">
    <source>
        <dbReference type="Proteomes" id="UP000269883"/>
    </source>
</evidence>
<gene>
    <name evidence="4" type="primary">fliW</name>
    <name evidence="5" type="ORF">DFE_1178</name>
</gene>
<dbReference type="RefSeq" id="WP_126377556.1">
    <property type="nucleotide sequence ID" value="NZ_AP017378.1"/>
</dbReference>
<dbReference type="Proteomes" id="UP000269883">
    <property type="component" value="Chromosome"/>
</dbReference>
<dbReference type="InterPro" id="IPR024046">
    <property type="entry name" value="Flagellar_assmbl_FliW_dom_sf"/>
</dbReference>
<accession>A0A2Z6AXC3</accession>
<dbReference type="KEGG" id="dfl:DFE_1178"/>
<dbReference type="OrthoDB" id="9801235at2"/>
<dbReference type="InterPro" id="IPR003775">
    <property type="entry name" value="Flagellar_assembly_factor_FliW"/>
</dbReference>
<dbReference type="GO" id="GO:0005737">
    <property type="term" value="C:cytoplasm"/>
    <property type="evidence" value="ECO:0007669"/>
    <property type="project" value="UniProtKB-SubCell"/>
</dbReference>
<name>A0A2Z6AXC3_9BACT</name>
<comment type="subunit">
    <text evidence="4">Interacts with translational regulator CsrA and flagellin(s).</text>
</comment>
<dbReference type="GO" id="GO:0006417">
    <property type="term" value="P:regulation of translation"/>
    <property type="evidence" value="ECO:0007669"/>
    <property type="project" value="UniProtKB-KW"/>
</dbReference>
<comment type="function">
    <text evidence="4">Acts as an anti-CsrA protein, binds CsrA and prevents it from repressing translation of its target genes, one of which is flagellin. Binds to flagellin and participates in the assembly of the flagellum.</text>
</comment>
<reference evidence="5 6" key="1">
    <citation type="journal article" date="2018" name="Sci. Adv.">
        <title>Multi-heme cytochromes provide a pathway for survival in energy-limited environments.</title>
        <authorList>
            <person name="Deng X."/>
            <person name="Dohmae N."/>
            <person name="Nealson K.H."/>
            <person name="Hashimoto K."/>
            <person name="Okamoto A."/>
        </authorList>
    </citation>
    <scope>NUCLEOTIDE SEQUENCE [LARGE SCALE GENOMIC DNA]</scope>
    <source>
        <strain evidence="5 6">IS5</strain>
    </source>
</reference>
<keyword evidence="2 4" id="KW-1005">Bacterial flagellum biogenesis</keyword>